<dbReference type="EMBL" id="AZHX01001847">
    <property type="protein sequence ID" value="ETW99363.1"/>
    <property type="molecule type" value="Genomic_DNA"/>
</dbReference>
<dbReference type="HOGENOM" id="CLU_2680841_0_0_7"/>
<organism evidence="1 2">
    <name type="scientific">Candidatus Entotheonella gemina</name>
    <dbReference type="NCBI Taxonomy" id="1429439"/>
    <lineage>
        <taxon>Bacteria</taxon>
        <taxon>Pseudomonadati</taxon>
        <taxon>Nitrospinota/Tectimicrobiota group</taxon>
        <taxon>Candidatus Tectimicrobiota</taxon>
        <taxon>Candidatus Entotheonellia</taxon>
        <taxon>Candidatus Entotheonellales</taxon>
        <taxon>Candidatus Entotheonellaceae</taxon>
        <taxon>Candidatus Entotheonella</taxon>
    </lineage>
</organism>
<evidence type="ECO:0000313" key="1">
    <source>
        <dbReference type="EMBL" id="ETW99363.1"/>
    </source>
</evidence>
<keyword evidence="2" id="KW-1185">Reference proteome</keyword>
<reference evidence="1 2" key="1">
    <citation type="journal article" date="2014" name="Nature">
        <title>An environmental bacterial taxon with a large and distinct metabolic repertoire.</title>
        <authorList>
            <person name="Wilson M.C."/>
            <person name="Mori T."/>
            <person name="Ruckert C."/>
            <person name="Uria A.R."/>
            <person name="Helf M.J."/>
            <person name="Takada K."/>
            <person name="Gernert C."/>
            <person name="Steffens U.A."/>
            <person name="Heycke N."/>
            <person name="Schmitt S."/>
            <person name="Rinke C."/>
            <person name="Helfrich E.J."/>
            <person name="Brachmann A.O."/>
            <person name="Gurgui C."/>
            <person name="Wakimoto T."/>
            <person name="Kracht M."/>
            <person name="Crusemann M."/>
            <person name="Hentschel U."/>
            <person name="Abe I."/>
            <person name="Matsunaga S."/>
            <person name="Kalinowski J."/>
            <person name="Takeyama H."/>
            <person name="Piel J."/>
        </authorList>
    </citation>
    <scope>NUCLEOTIDE SEQUENCE [LARGE SCALE GENOMIC DNA]</scope>
    <source>
        <strain evidence="2">TSY2</strain>
    </source>
</reference>
<dbReference type="Gene3D" id="3.90.1570.10">
    <property type="entry name" value="tt1808, chain A"/>
    <property type="match status" value="1"/>
</dbReference>
<sequence length="74" mass="8532">MGAYEVWIATLLVARLTTFVHQHQLGRAVQEMLFDLTSAIGRKRHPDVALVSVDRWPRHRQLPRTEAWELATPS</sequence>
<evidence type="ECO:0000313" key="2">
    <source>
        <dbReference type="Proteomes" id="UP000019140"/>
    </source>
</evidence>
<comment type="caution">
    <text evidence="1">The sequence shown here is derived from an EMBL/GenBank/DDBJ whole genome shotgun (WGS) entry which is preliminary data.</text>
</comment>
<protein>
    <submittedName>
        <fullName evidence="1">Uncharacterized protein</fullName>
    </submittedName>
</protein>
<name>W4LMQ8_9BACT</name>
<proteinExistence type="predicted"/>
<dbReference type="Proteomes" id="UP000019140">
    <property type="component" value="Unassembled WGS sequence"/>
</dbReference>
<accession>W4LMQ8</accession>
<dbReference type="InterPro" id="IPR012296">
    <property type="entry name" value="Nuclease_put_TT1808"/>
</dbReference>
<dbReference type="AlphaFoldDB" id="W4LMQ8"/>
<gene>
    <name evidence="1" type="ORF">ETSY2_41035</name>
</gene>